<dbReference type="AlphaFoldDB" id="A0AA96WC62"/>
<evidence type="ECO:0000313" key="1">
    <source>
        <dbReference type="EMBL" id="WNZ22419.1"/>
    </source>
</evidence>
<gene>
    <name evidence="1" type="ORF">HJG54_05790</name>
</gene>
<protein>
    <submittedName>
        <fullName evidence="1">Uncharacterized protein</fullName>
    </submittedName>
</protein>
<dbReference type="EMBL" id="CP053586">
    <property type="protein sequence ID" value="WNZ22419.1"/>
    <property type="molecule type" value="Genomic_DNA"/>
</dbReference>
<name>A0AA96WC62_9CYAN</name>
<sequence length="76" mass="8862">MLPSDRSQPNFRSRLNAWLYKLREWIRQEIVDDDPWDDETLFPDGQNGSGQPIILEPAKLETLTKQLPTVDDYSSN</sequence>
<dbReference type="RefSeq" id="WP_316433865.1">
    <property type="nucleotide sequence ID" value="NZ_CP053586.1"/>
</dbReference>
<proteinExistence type="predicted"/>
<accession>A0AA96WC62</accession>
<reference evidence="1" key="1">
    <citation type="submission" date="2020-05" db="EMBL/GenBank/DDBJ databases">
        <authorList>
            <person name="Zhu T."/>
            <person name="Keshari N."/>
            <person name="Lu X."/>
        </authorList>
    </citation>
    <scope>NUCLEOTIDE SEQUENCE</scope>
    <source>
        <strain evidence="1">NK1-12</strain>
    </source>
</reference>
<organism evidence="1">
    <name type="scientific">Leptolyngbya sp. NK1-12</name>
    <dbReference type="NCBI Taxonomy" id="2547451"/>
    <lineage>
        <taxon>Bacteria</taxon>
        <taxon>Bacillati</taxon>
        <taxon>Cyanobacteriota</taxon>
        <taxon>Cyanophyceae</taxon>
        <taxon>Leptolyngbyales</taxon>
        <taxon>Leptolyngbyaceae</taxon>
        <taxon>Leptolyngbya group</taxon>
        <taxon>Leptolyngbya</taxon>
    </lineage>
</organism>